<protein>
    <recommendedName>
        <fullName evidence="3">FAD/NAD(P)-binding domain-containing protein</fullName>
    </recommendedName>
</protein>
<sequence>MRKEIEAKTGMDGMYLAGEVVSVHGRWKIPTMEQTAMSGKQVAQEIFDYLRDIQKLNNLLIISVIIRILE</sequence>
<evidence type="ECO:0000313" key="2">
    <source>
        <dbReference type="Proteomes" id="UP001250656"/>
    </source>
</evidence>
<reference evidence="1 2" key="1">
    <citation type="submission" date="2023-09" db="EMBL/GenBank/DDBJ databases">
        <title>Novel taxa isolated from Blanes Bay.</title>
        <authorList>
            <person name="Rey-Velasco X."/>
            <person name="Lucena T."/>
        </authorList>
    </citation>
    <scope>NUCLEOTIDE SEQUENCE [LARGE SCALE GENOMIC DNA]</scope>
    <source>
        <strain evidence="1 2">S334</strain>
    </source>
</reference>
<dbReference type="InterPro" id="IPR036188">
    <property type="entry name" value="FAD/NAD-bd_sf"/>
</dbReference>
<proteinExistence type="predicted"/>
<dbReference type="RefSeq" id="WP_314012497.1">
    <property type="nucleotide sequence ID" value="NZ_JAVTTP010000001.1"/>
</dbReference>
<evidence type="ECO:0000313" key="1">
    <source>
        <dbReference type="EMBL" id="MDT7827538.1"/>
    </source>
</evidence>
<evidence type="ECO:0008006" key="3">
    <source>
        <dbReference type="Google" id="ProtNLM"/>
    </source>
</evidence>
<gene>
    <name evidence="1" type="ORF">RQM65_02520</name>
</gene>
<name>A0ABU3L1T3_9FLAO</name>
<dbReference type="SUPFAM" id="SSF51905">
    <property type="entry name" value="FAD/NAD(P)-binding domain"/>
    <property type="match status" value="1"/>
</dbReference>
<organism evidence="1 2">
    <name type="scientific">Pricia mediterranea</name>
    <dbReference type="NCBI Taxonomy" id="3076079"/>
    <lineage>
        <taxon>Bacteria</taxon>
        <taxon>Pseudomonadati</taxon>
        <taxon>Bacteroidota</taxon>
        <taxon>Flavobacteriia</taxon>
        <taxon>Flavobacteriales</taxon>
        <taxon>Flavobacteriaceae</taxon>
        <taxon>Pricia</taxon>
    </lineage>
</organism>
<keyword evidence="2" id="KW-1185">Reference proteome</keyword>
<dbReference type="EMBL" id="JAVTTP010000001">
    <property type="protein sequence ID" value="MDT7827538.1"/>
    <property type="molecule type" value="Genomic_DNA"/>
</dbReference>
<comment type="caution">
    <text evidence="1">The sequence shown here is derived from an EMBL/GenBank/DDBJ whole genome shotgun (WGS) entry which is preliminary data.</text>
</comment>
<dbReference type="Proteomes" id="UP001250656">
    <property type="component" value="Unassembled WGS sequence"/>
</dbReference>
<accession>A0ABU3L1T3</accession>